<protein>
    <submittedName>
        <fullName evidence="5">Transketolase family protein</fullName>
    </submittedName>
</protein>
<proteinExistence type="inferred from homology"/>
<evidence type="ECO:0000313" key="6">
    <source>
        <dbReference type="Proteomes" id="UP000824262"/>
    </source>
</evidence>
<evidence type="ECO:0000313" key="5">
    <source>
        <dbReference type="EMBL" id="HIQ77991.1"/>
    </source>
</evidence>
<keyword evidence="3" id="KW-0786">Thiamine pyrophosphate</keyword>
<sequence>MEMRKAFSNYLLEAMAEDERLCVLDADLGNANATLKLREKYPGRAFDVGIAEQNMASIAAGLSSYGFIPFITTFACFASRRICDQVAISCAYAKQNVKIVGTDPGITAELNGGTHMAIEDFGVLRSIPGILLFEPCDETELVKALPQIIERPGPAYIRLHRKEVPDVHSGGYDFDLTKADVLRHGSDVTLFATGAVMVGYALEAARLLEGDGISAEVVNVHTLKPIDSEGVVSSAVKTGAAVTCENHSIIGGLYSAVCEALACRAPVPVLPIGFRDVPGEVGKASELAKKHGMLPEDIAKAAMAAIELRRAAKK</sequence>
<reference evidence="5" key="1">
    <citation type="submission" date="2020-10" db="EMBL/GenBank/DDBJ databases">
        <authorList>
            <person name="Gilroy R."/>
        </authorList>
    </citation>
    <scope>NUCLEOTIDE SEQUENCE</scope>
    <source>
        <strain evidence="5">ChiBcolR7-354</strain>
    </source>
</reference>
<comment type="caution">
    <text evidence="5">The sequence shown here is derived from an EMBL/GenBank/DDBJ whole genome shotgun (WGS) entry which is preliminary data.</text>
</comment>
<reference evidence="5" key="2">
    <citation type="journal article" date="2021" name="PeerJ">
        <title>Extensive microbial diversity within the chicken gut microbiome revealed by metagenomics and culture.</title>
        <authorList>
            <person name="Gilroy R."/>
            <person name="Ravi A."/>
            <person name="Getino M."/>
            <person name="Pursley I."/>
            <person name="Horton D.L."/>
            <person name="Alikhan N.F."/>
            <person name="Baker D."/>
            <person name="Gharbi K."/>
            <person name="Hall N."/>
            <person name="Watson M."/>
            <person name="Adriaenssens E.M."/>
            <person name="Foster-Nyarko E."/>
            <person name="Jarju S."/>
            <person name="Secka A."/>
            <person name="Antonio M."/>
            <person name="Oren A."/>
            <person name="Chaudhuri R.R."/>
            <person name="La Ragione R."/>
            <person name="Hildebrand F."/>
            <person name="Pallen M.J."/>
        </authorList>
    </citation>
    <scope>NUCLEOTIDE SEQUENCE</scope>
    <source>
        <strain evidence="5">ChiBcolR7-354</strain>
    </source>
</reference>
<dbReference type="SMART" id="SM00861">
    <property type="entry name" value="Transket_pyr"/>
    <property type="match status" value="1"/>
</dbReference>
<evidence type="ECO:0000256" key="1">
    <source>
        <dbReference type="ARBA" id="ARBA00001964"/>
    </source>
</evidence>
<accession>A0A9D1CRY3</accession>
<dbReference type="CDD" id="cd07033">
    <property type="entry name" value="TPP_PYR_DXS_TK_like"/>
    <property type="match status" value="1"/>
</dbReference>
<dbReference type="Gene3D" id="3.40.50.970">
    <property type="match status" value="1"/>
</dbReference>
<dbReference type="InterPro" id="IPR029061">
    <property type="entry name" value="THDP-binding"/>
</dbReference>
<organism evidence="5 6">
    <name type="scientific">Candidatus Scatomorpha intestinavium</name>
    <dbReference type="NCBI Taxonomy" id="2840922"/>
    <lineage>
        <taxon>Bacteria</taxon>
        <taxon>Bacillati</taxon>
        <taxon>Bacillota</taxon>
        <taxon>Clostridia</taxon>
        <taxon>Eubacteriales</taxon>
        <taxon>Candidatus Scatomorpha</taxon>
    </lineage>
</organism>
<dbReference type="InterPro" id="IPR005475">
    <property type="entry name" value="Transketolase-like_Pyr-bd"/>
</dbReference>
<evidence type="ECO:0000259" key="4">
    <source>
        <dbReference type="SMART" id="SM00861"/>
    </source>
</evidence>
<dbReference type="SUPFAM" id="SSF52922">
    <property type="entry name" value="TK C-terminal domain-like"/>
    <property type="match status" value="1"/>
</dbReference>
<dbReference type="InterPro" id="IPR009014">
    <property type="entry name" value="Transketo_C/PFOR_II"/>
</dbReference>
<dbReference type="SUPFAM" id="SSF52518">
    <property type="entry name" value="Thiamin diphosphate-binding fold (THDP-binding)"/>
    <property type="match status" value="1"/>
</dbReference>
<dbReference type="FunFam" id="3.40.50.970:FF:000129">
    <property type="entry name" value="Transketolase"/>
    <property type="match status" value="1"/>
</dbReference>
<dbReference type="PANTHER" id="PTHR43825:SF1">
    <property type="entry name" value="TRANSKETOLASE-LIKE PYRIMIDINE-BINDING DOMAIN-CONTAINING PROTEIN"/>
    <property type="match status" value="1"/>
</dbReference>
<comment type="similarity">
    <text evidence="2">Belongs to the transketolase family.</text>
</comment>
<dbReference type="PANTHER" id="PTHR43825">
    <property type="entry name" value="PYRUVATE DEHYDROGENASE E1 COMPONENT"/>
    <property type="match status" value="1"/>
</dbReference>
<dbReference type="EMBL" id="DVGA01000024">
    <property type="protein sequence ID" value="HIQ77991.1"/>
    <property type="molecule type" value="Genomic_DNA"/>
</dbReference>
<evidence type="ECO:0000256" key="3">
    <source>
        <dbReference type="ARBA" id="ARBA00023052"/>
    </source>
</evidence>
<dbReference type="Gene3D" id="3.40.50.920">
    <property type="match status" value="1"/>
</dbReference>
<gene>
    <name evidence="5" type="ORF">IAB77_01875</name>
</gene>
<dbReference type="Proteomes" id="UP000824262">
    <property type="component" value="Unassembled WGS sequence"/>
</dbReference>
<comment type="cofactor">
    <cofactor evidence="1">
        <name>thiamine diphosphate</name>
        <dbReference type="ChEBI" id="CHEBI:58937"/>
    </cofactor>
</comment>
<name>A0A9D1CRY3_9FIRM</name>
<feature type="domain" description="Transketolase-like pyrimidine-binding" evidence="4">
    <location>
        <begin position="1"/>
        <end position="166"/>
    </location>
</feature>
<evidence type="ECO:0000256" key="2">
    <source>
        <dbReference type="ARBA" id="ARBA00007131"/>
    </source>
</evidence>
<dbReference type="InterPro" id="IPR033248">
    <property type="entry name" value="Transketolase_C"/>
</dbReference>
<dbReference type="Pfam" id="PF02779">
    <property type="entry name" value="Transket_pyr"/>
    <property type="match status" value="1"/>
</dbReference>
<dbReference type="Pfam" id="PF02780">
    <property type="entry name" value="Transketolase_C"/>
    <property type="match status" value="1"/>
</dbReference>
<dbReference type="InterPro" id="IPR051157">
    <property type="entry name" value="PDH/Transketolase"/>
</dbReference>
<dbReference type="AlphaFoldDB" id="A0A9D1CRY3"/>